<dbReference type="Pfam" id="PF12322">
    <property type="entry name" value="T4_baseplate"/>
    <property type="match status" value="1"/>
</dbReference>
<evidence type="ECO:0000313" key="2">
    <source>
        <dbReference type="Proteomes" id="UP000553442"/>
    </source>
</evidence>
<accession>A0A7W5K4V0</accession>
<sequence>MRMPDEAGRVGAAASSPGTCRLPGGVLREGRRLNEVRFRPLTGRLEEALAAEGEDARSLPERITELLAVAIESLEGGPVDRATVAAMSVGDRRFLTRQLARVVVGDPVWLSHPCRECGAPFDIHFRRSELPVKPAGAGYPWAELELARHGRLRLRVPTGADQARLAGLEEEAAIRRLVADCLLEADSGFTVEALAASLTPEELAAIDAALEQASPEVASELEADCPECGTRQRVPVAADLGLGFGIDGLLGEVHRLALAYHWQEGEILDLPRWRRQHYLALIDRERGLYR</sequence>
<dbReference type="InterPro" id="IPR024364">
    <property type="entry name" value="Baseplate_phage_T4-like"/>
</dbReference>
<dbReference type="RefSeq" id="WP_183331999.1">
    <property type="nucleotide sequence ID" value="NZ_JACHZF010000015.1"/>
</dbReference>
<keyword evidence="2" id="KW-1185">Reference proteome</keyword>
<dbReference type="AlphaFoldDB" id="A0A7W5K4V0"/>
<protein>
    <recommendedName>
        <fullName evidence="3">Phage baseplate protein</fullName>
    </recommendedName>
</protein>
<dbReference type="EMBL" id="JACHZF010000015">
    <property type="protein sequence ID" value="MBB3331397.1"/>
    <property type="molecule type" value="Genomic_DNA"/>
</dbReference>
<name>A0A7W5K4V0_9GAMM</name>
<proteinExistence type="predicted"/>
<dbReference type="Proteomes" id="UP000553442">
    <property type="component" value="Unassembled WGS sequence"/>
</dbReference>
<reference evidence="1 2" key="1">
    <citation type="submission" date="2020-08" db="EMBL/GenBank/DDBJ databases">
        <title>Genomic Encyclopedia of Archaeal and Bacterial Type Strains, Phase II (KMG-II): from individual species to whole genera.</title>
        <authorList>
            <person name="Goeker M."/>
        </authorList>
    </citation>
    <scope>NUCLEOTIDE SEQUENCE [LARGE SCALE GENOMIC DNA]</scope>
    <source>
        <strain evidence="1 2">5AG</strain>
    </source>
</reference>
<gene>
    <name evidence="1" type="ORF">BDK63_002280</name>
</gene>
<organism evidence="1 2">
    <name type="scientific">Halomonas campaniensis</name>
    <dbReference type="NCBI Taxonomy" id="213554"/>
    <lineage>
        <taxon>Bacteria</taxon>
        <taxon>Pseudomonadati</taxon>
        <taxon>Pseudomonadota</taxon>
        <taxon>Gammaproteobacteria</taxon>
        <taxon>Oceanospirillales</taxon>
        <taxon>Halomonadaceae</taxon>
        <taxon>Halomonas</taxon>
    </lineage>
</organism>
<evidence type="ECO:0008006" key="3">
    <source>
        <dbReference type="Google" id="ProtNLM"/>
    </source>
</evidence>
<evidence type="ECO:0000313" key="1">
    <source>
        <dbReference type="EMBL" id="MBB3331397.1"/>
    </source>
</evidence>
<comment type="caution">
    <text evidence="1">The sequence shown here is derived from an EMBL/GenBank/DDBJ whole genome shotgun (WGS) entry which is preliminary data.</text>
</comment>